<sequence>MIERLQRIATLLVRLRILIFSLGGLSIVFILLSLIETPWLNDDKLLVPAILGFCWAVTLYSISKLFVSVPAIPDASAGFRARLSARIRRGMLWLLGIFTLALSFAVLILSYQLLRIW</sequence>
<gene>
    <name evidence="2" type="ORF">COA96_14460</name>
</gene>
<evidence type="ECO:0000256" key="1">
    <source>
        <dbReference type="SAM" id="Phobius"/>
    </source>
</evidence>
<proteinExistence type="predicted"/>
<keyword evidence="1" id="KW-0472">Membrane</keyword>
<feature type="transmembrane region" description="Helical" evidence="1">
    <location>
        <begin position="12"/>
        <end position="35"/>
    </location>
</feature>
<evidence type="ECO:0000313" key="2">
    <source>
        <dbReference type="EMBL" id="PCJ22430.1"/>
    </source>
</evidence>
<feature type="transmembrane region" description="Helical" evidence="1">
    <location>
        <begin position="47"/>
        <end position="72"/>
    </location>
</feature>
<reference evidence="3" key="1">
    <citation type="submission" date="2017-08" db="EMBL/GenBank/DDBJ databases">
        <title>A dynamic microbial community with high functional redundancy inhabits the cold, oxic subseafloor aquifer.</title>
        <authorList>
            <person name="Tully B.J."/>
            <person name="Wheat C.G."/>
            <person name="Glazer B.T."/>
            <person name="Huber J.A."/>
        </authorList>
    </citation>
    <scope>NUCLEOTIDE SEQUENCE [LARGE SCALE GENOMIC DNA]</scope>
</reference>
<accession>A0A2A5ATG7</accession>
<evidence type="ECO:0000313" key="3">
    <source>
        <dbReference type="Proteomes" id="UP000218327"/>
    </source>
</evidence>
<dbReference type="EMBL" id="NVVJ01000061">
    <property type="protein sequence ID" value="PCJ22430.1"/>
    <property type="molecule type" value="Genomic_DNA"/>
</dbReference>
<feature type="transmembrane region" description="Helical" evidence="1">
    <location>
        <begin position="92"/>
        <end position="114"/>
    </location>
</feature>
<comment type="caution">
    <text evidence="2">The sequence shown here is derived from an EMBL/GenBank/DDBJ whole genome shotgun (WGS) entry which is preliminary data.</text>
</comment>
<dbReference type="Proteomes" id="UP000218327">
    <property type="component" value="Unassembled WGS sequence"/>
</dbReference>
<keyword evidence="1" id="KW-0812">Transmembrane</keyword>
<dbReference type="AlphaFoldDB" id="A0A2A5ATG7"/>
<protein>
    <submittedName>
        <fullName evidence="2">Uncharacterized protein</fullName>
    </submittedName>
</protein>
<organism evidence="2 3">
    <name type="scientific">SAR86 cluster bacterium</name>
    <dbReference type="NCBI Taxonomy" id="2030880"/>
    <lineage>
        <taxon>Bacteria</taxon>
        <taxon>Pseudomonadati</taxon>
        <taxon>Pseudomonadota</taxon>
        <taxon>Gammaproteobacteria</taxon>
        <taxon>SAR86 cluster</taxon>
    </lineage>
</organism>
<keyword evidence="1" id="KW-1133">Transmembrane helix</keyword>
<name>A0A2A5ATG7_9GAMM</name>